<proteinExistence type="predicted"/>
<dbReference type="AlphaFoldDB" id="A0A381VQK0"/>
<dbReference type="InterPro" id="IPR010753">
    <property type="entry name" value="DUF1330"/>
</dbReference>
<name>A0A381VQK0_9ZZZZ</name>
<dbReference type="PANTHER" id="PTHR41521:SF4">
    <property type="entry name" value="BLR0684 PROTEIN"/>
    <property type="match status" value="1"/>
</dbReference>
<dbReference type="Pfam" id="PF07045">
    <property type="entry name" value="DUF1330"/>
    <property type="match status" value="1"/>
</dbReference>
<sequence length="106" mass="11893">MKAYMIVRCVIHDRKKFVNGYGIEAAKLVKKFGGRYLIRAPGAIALEGIEATNNSVVISEWPSKARALEFWNSDEYQKVKKLREGISECKVIVIESEDISSGAKDE</sequence>
<dbReference type="EMBL" id="UINC01009344">
    <property type="protein sequence ID" value="SVA41917.1"/>
    <property type="molecule type" value="Genomic_DNA"/>
</dbReference>
<feature type="domain" description="DUF1330" evidence="1">
    <location>
        <begin position="2"/>
        <end position="95"/>
    </location>
</feature>
<dbReference type="PANTHER" id="PTHR41521">
    <property type="match status" value="1"/>
</dbReference>
<dbReference type="InterPro" id="IPR011008">
    <property type="entry name" value="Dimeric_a/b-barrel"/>
</dbReference>
<evidence type="ECO:0000259" key="1">
    <source>
        <dbReference type="Pfam" id="PF07045"/>
    </source>
</evidence>
<protein>
    <recommendedName>
        <fullName evidence="1">DUF1330 domain-containing protein</fullName>
    </recommendedName>
</protein>
<dbReference type="SUPFAM" id="SSF54909">
    <property type="entry name" value="Dimeric alpha+beta barrel"/>
    <property type="match status" value="1"/>
</dbReference>
<reference evidence="2" key="1">
    <citation type="submission" date="2018-05" db="EMBL/GenBank/DDBJ databases">
        <authorList>
            <person name="Lanie J.A."/>
            <person name="Ng W.-L."/>
            <person name="Kazmierczak K.M."/>
            <person name="Andrzejewski T.M."/>
            <person name="Davidsen T.M."/>
            <person name="Wayne K.J."/>
            <person name="Tettelin H."/>
            <person name="Glass J.I."/>
            <person name="Rusch D."/>
            <person name="Podicherti R."/>
            <person name="Tsui H.-C.T."/>
            <person name="Winkler M.E."/>
        </authorList>
    </citation>
    <scope>NUCLEOTIDE SEQUENCE</scope>
</reference>
<dbReference type="Gene3D" id="3.30.70.100">
    <property type="match status" value="1"/>
</dbReference>
<evidence type="ECO:0000313" key="2">
    <source>
        <dbReference type="EMBL" id="SVA41917.1"/>
    </source>
</evidence>
<accession>A0A381VQK0</accession>
<gene>
    <name evidence="2" type="ORF">METZ01_LOCUS94771</name>
</gene>
<organism evidence="2">
    <name type="scientific">marine metagenome</name>
    <dbReference type="NCBI Taxonomy" id="408172"/>
    <lineage>
        <taxon>unclassified sequences</taxon>
        <taxon>metagenomes</taxon>
        <taxon>ecological metagenomes</taxon>
    </lineage>
</organism>